<keyword evidence="2" id="KW-1185">Reference proteome</keyword>
<accession>A0A556TNR5</accession>
<protein>
    <submittedName>
        <fullName evidence="1">Uncharacterized protein</fullName>
    </submittedName>
</protein>
<sequence>MPQFWHREEQAVTYLLVYFSTQFDQLLLILAGQKDSSSVRCQSLGQRTTQPCDTQQAVSCLLQSAELIGMSHYPKACGAMNFANMAFGMTDESAMDENAKGKIPLRIMQ</sequence>
<name>A0A556TNR5_BAGYA</name>
<comment type="caution">
    <text evidence="1">The sequence shown here is derived from an EMBL/GenBank/DDBJ whole genome shotgun (WGS) entry which is preliminary data.</text>
</comment>
<dbReference type="AlphaFoldDB" id="A0A556TNR5"/>
<gene>
    <name evidence="1" type="ORF">Baya_2374</name>
</gene>
<organism evidence="1 2">
    <name type="scientific">Bagarius yarrelli</name>
    <name type="common">Goonch</name>
    <name type="synonym">Bagrus yarrelli</name>
    <dbReference type="NCBI Taxonomy" id="175774"/>
    <lineage>
        <taxon>Eukaryota</taxon>
        <taxon>Metazoa</taxon>
        <taxon>Chordata</taxon>
        <taxon>Craniata</taxon>
        <taxon>Vertebrata</taxon>
        <taxon>Euteleostomi</taxon>
        <taxon>Actinopterygii</taxon>
        <taxon>Neopterygii</taxon>
        <taxon>Teleostei</taxon>
        <taxon>Ostariophysi</taxon>
        <taxon>Siluriformes</taxon>
        <taxon>Sisoridae</taxon>
        <taxon>Sisorinae</taxon>
        <taxon>Bagarius</taxon>
    </lineage>
</organism>
<proteinExistence type="predicted"/>
<dbReference type="Proteomes" id="UP000319801">
    <property type="component" value="Unassembled WGS sequence"/>
</dbReference>
<evidence type="ECO:0000313" key="2">
    <source>
        <dbReference type="Proteomes" id="UP000319801"/>
    </source>
</evidence>
<evidence type="ECO:0000313" key="1">
    <source>
        <dbReference type="EMBL" id="TSK28187.1"/>
    </source>
</evidence>
<dbReference type="EMBL" id="VCAZ01000008">
    <property type="protein sequence ID" value="TSK28187.1"/>
    <property type="molecule type" value="Genomic_DNA"/>
</dbReference>
<reference evidence="1 2" key="1">
    <citation type="journal article" date="2019" name="Genome Biol. Evol.">
        <title>Whole-Genome Sequencing of the Giant Devil Catfish, Bagarius yarrelli.</title>
        <authorList>
            <person name="Jiang W."/>
            <person name="Lv Y."/>
            <person name="Cheng L."/>
            <person name="Yang K."/>
            <person name="Chao B."/>
            <person name="Wang X."/>
            <person name="Li Y."/>
            <person name="Pan X."/>
            <person name="You X."/>
            <person name="Zhang Y."/>
            <person name="Yang J."/>
            <person name="Li J."/>
            <person name="Zhang X."/>
            <person name="Liu S."/>
            <person name="Sun C."/>
            <person name="Yang J."/>
            <person name="Shi Q."/>
        </authorList>
    </citation>
    <scope>NUCLEOTIDE SEQUENCE [LARGE SCALE GENOMIC DNA]</scope>
    <source>
        <strain evidence="1">JWS20170419001</strain>
        <tissue evidence="1">Muscle</tissue>
    </source>
</reference>